<dbReference type="GO" id="GO:0003677">
    <property type="term" value="F:DNA binding"/>
    <property type="evidence" value="ECO:0007669"/>
    <property type="project" value="UniProtKB-KW"/>
</dbReference>
<dbReference type="InterPro" id="IPR000835">
    <property type="entry name" value="HTH_MarR-typ"/>
</dbReference>
<accession>A0A0B5Q7M5</accession>
<organism evidence="5 6">
    <name type="scientific">Clostridium beijerinckii</name>
    <name type="common">Clostridium MP</name>
    <dbReference type="NCBI Taxonomy" id="1520"/>
    <lineage>
        <taxon>Bacteria</taxon>
        <taxon>Bacillati</taxon>
        <taxon>Bacillota</taxon>
        <taxon>Clostridia</taxon>
        <taxon>Eubacteriales</taxon>
        <taxon>Clostridiaceae</taxon>
        <taxon>Clostridium</taxon>
    </lineage>
</organism>
<evidence type="ECO:0000313" key="6">
    <source>
        <dbReference type="Proteomes" id="UP000031866"/>
    </source>
</evidence>
<keyword evidence="1" id="KW-0805">Transcription regulation</keyword>
<evidence type="ECO:0000313" key="5">
    <source>
        <dbReference type="EMBL" id="AJG96970.1"/>
    </source>
</evidence>
<dbReference type="PANTHER" id="PTHR35790:SF4">
    <property type="entry name" value="HTH-TYPE TRANSCRIPTIONAL REGULATOR PCHR"/>
    <property type="match status" value="1"/>
</dbReference>
<sequence>MNKENAKFEMDLTINKLVAAFEHINNSMDSHGDEIKNLLIQYNHKDLYDMGLMLSEIHVIDCIGKKQLINATFISKKLNMTKGAISKITSKLLKKELIKGNHLENNKKEIYYTLTALGKEVFKVHEILHKIESEKFVKILSKYDKEELSIISSFLEDLISEL</sequence>
<evidence type="ECO:0000256" key="2">
    <source>
        <dbReference type="ARBA" id="ARBA00023125"/>
    </source>
</evidence>
<name>A0A0B5Q7M5_CLOBE</name>
<keyword evidence="3" id="KW-0804">Transcription</keyword>
<proteinExistence type="predicted"/>
<dbReference type="PROSITE" id="PS50995">
    <property type="entry name" value="HTH_MARR_2"/>
    <property type="match status" value="1"/>
</dbReference>
<dbReference type="AlphaFoldDB" id="A0A0B5Q7M5"/>
<dbReference type="EMBL" id="CP010086">
    <property type="protein sequence ID" value="AJG96970.1"/>
    <property type="molecule type" value="Genomic_DNA"/>
</dbReference>
<dbReference type="PROSITE" id="PS01117">
    <property type="entry name" value="HTH_MARR_1"/>
    <property type="match status" value="1"/>
</dbReference>
<dbReference type="Gene3D" id="1.10.10.10">
    <property type="entry name" value="Winged helix-like DNA-binding domain superfamily/Winged helix DNA-binding domain"/>
    <property type="match status" value="1"/>
</dbReference>
<feature type="domain" description="HTH marR-type" evidence="4">
    <location>
        <begin position="14"/>
        <end position="160"/>
    </location>
</feature>
<dbReference type="KEGG" id="cbei:LF65_00296"/>
<reference evidence="6" key="1">
    <citation type="submission" date="2014-12" db="EMBL/GenBank/DDBJ databases">
        <title>Genome sequence of Clostridium beijerinckii strain 59B.</title>
        <authorList>
            <person name="Little G.T."/>
            <person name="Minton N.P."/>
        </authorList>
    </citation>
    <scope>NUCLEOTIDE SEQUENCE [LARGE SCALE GENOMIC DNA]</scope>
    <source>
        <strain evidence="6">59B</strain>
    </source>
</reference>
<protein>
    <submittedName>
        <fullName evidence="5">Transcriptional regulator</fullName>
    </submittedName>
</protein>
<dbReference type="InterPro" id="IPR052067">
    <property type="entry name" value="Metal_resp_HTH_trans_reg"/>
</dbReference>
<dbReference type="SUPFAM" id="SSF46785">
    <property type="entry name" value="Winged helix' DNA-binding domain"/>
    <property type="match status" value="1"/>
</dbReference>
<dbReference type="OrthoDB" id="5358347at2"/>
<dbReference type="GO" id="GO:0003700">
    <property type="term" value="F:DNA-binding transcription factor activity"/>
    <property type="evidence" value="ECO:0007669"/>
    <property type="project" value="InterPro"/>
</dbReference>
<evidence type="ECO:0000256" key="3">
    <source>
        <dbReference type="ARBA" id="ARBA00023163"/>
    </source>
</evidence>
<evidence type="ECO:0000256" key="1">
    <source>
        <dbReference type="ARBA" id="ARBA00023015"/>
    </source>
</evidence>
<dbReference type="Proteomes" id="UP000031866">
    <property type="component" value="Chromosome"/>
</dbReference>
<dbReference type="InterPro" id="IPR036388">
    <property type="entry name" value="WH-like_DNA-bd_sf"/>
</dbReference>
<gene>
    <name evidence="5" type="ORF">LF65_00296</name>
</gene>
<dbReference type="Pfam" id="PF01047">
    <property type="entry name" value="MarR"/>
    <property type="match status" value="1"/>
</dbReference>
<dbReference type="InterPro" id="IPR023187">
    <property type="entry name" value="Tscrpt_reg_MarR-type_CS"/>
</dbReference>
<dbReference type="STRING" id="1520.LF65_00296"/>
<evidence type="ECO:0000259" key="4">
    <source>
        <dbReference type="PROSITE" id="PS50995"/>
    </source>
</evidence>
<dbReference type="InterPro" id="IPR036390">
    <property type="entry name" value="WH_DNA-bd_sf"/>
</dbReference>
<keyword evidence="2" id="KW-0238">DNA-binding</keyword>
<dbReference type="PANTHER" id="PTHR35790">
    <property type="entry name" value="HTH-TYPE TRANSCRIPTIONAL REGULATOR PCHR"/>
    <property type="match status" value="1"/>
</dbReference>
<dbReference type="RefSeq" id="WP_041893584.1">
    <property type="nucleotide sequence ID" value="NZ_CP010086.2"/>
</dbReference>
<dbReference type="SMART" id="SM00347">
    <property type="entry name" value="HTH_MARR"/>
    <property type="match status" value="1"/>
</dbReference>